<evidence type="ECO:0000313" key="1">
    <source>
        <dbReference type="EMBL" id="KGB40826.1"/>
    </source>
</evidence>
<dbReference type="AlphaFoldDB" id="A0A095B155"/>
<dbReference type="STRING" id="6185.A0A095B155"/>
<accession>A0A095B155</accession>
<gene>
    <name evidence="1" type="ORF">MS3_09314</name>
</gene>
<dbReference type="EMBL" id="KL251604">
    <property type="protein sequence ID" value="KGB40826.1"/>
    <property type="molecule type" value="Genomic_DNA"/>
</dbReference>
<proteinExistence type="predicted"/>
<name>A0A095B155_SCHHA</name>
<reference evidence="1" key="1">
    <citation type="journal article" date="2012" name="Nat. Genet.">
        <title>Whole-genome sequence of Schistosoma haematobium.</title>
        <authorList>
            <person name="Young N.D."/>
            <person name="Jex A.R."/>
            <person name="Li B."/>
            <person name="Liu S."/>
            <person name="Yang L."/>
            <person name="Xiong Z."/>
            <person name="Li Y."/>
            <person name="Cantacessi C."/>
            <person name="Hall R.S."/>
            <person name="Xu X."/>
            <person name="Chen F."/>
            <person name="Wu X."/>
            <person name="Zerlotini A."/>
            <person name="Oliveira G."/>
            <person name="Hofmann A."/>
            <person name="Zhang G."/>
            <person name="Fang X."/>
            <person name="Kang Y."/>
            <person name="Campbell B.E."/>
            <person name="Loukas A."/>
            <person name="Ranganathan S."/>
            <person name="Rollinson D."/>
            <person name="Rinaldi G."/>
            <person name="Brindley P.J."/>
            <person name="Yang H."/>
            <person name="Wang J."/>
            <person name="Wang J."/>
            <person name="Gasser R.B."/>
        </authorList>
    </citation>
    <scope>NUCLEOTIDE SEQUENCE [LARGE SCALE GENOMIC DNA]</scope>
</reference>
<feature type="non-terminal residue" evidence="1">
    <location>
        <position position="1"/>
    </location>
</feature>
<sequence length="60" mass="6960">LRRRAKPELENEQHKDVSLRISIQEVKNLSAKGRCNNAVNRKTVSGVMEKHCFNERITAR</sequence>
<protein>
    <submittedName>
        <fullName evidence="1">Uncharacterized protein</fullName>
    </submittedName>
</protein>
<organism evidence="1">
    <name type="scientific">Schistosoma haematobium</name>
    <name type="common">Blood fluke</name>
    <dbReference type="NCBI Taxonomy" id="6185"/>
    <lineage>
        <taxon>Eukaryota</taxon>
        <taxon>Metazoa</taxon>
        <taxon>Spiralia</taxon>
        <taxon>Lophotrochozoa</taxon>
        <taxon>Platyhelminthes</taxon>
        <taxon>Trematoda</taxon>
        <taxon>Digenea</taxon>
        <taxon>Strigeidida</taxon>
        <taxon>Schistosomatoidea</taxon>
        <taxon>Schistosomatidae</taxon>
        <taxon>Schistosoma</taxon>
    </lineage>
</organism>